<proteinExistence type="predicted"/>
<accession>A0A7W4W2G3</accession>
<dbReference type="InterPro" id="IPR010621">
    <property type="entry name" value="DUF1214"/>
</dbReference>
<organism evidence="2 3">
    <name type="scientific">Litorivivens lipolytica</name>
    <dbReference type="NCBI Taxonomy" id="1524264"/>
    <lineage>
        <taxon>Bacteria</taxon>
        <taxon>Pseudomonadati</taxon>
        <taxon>Pseudomonadota</taxon>
        <taxon>Gammaproteobacteria</taxon>
        <taxon>Litorivivens</taxon>
    </lineage>
</organism>
<gene>
    <name evidence="2" type="ORF">FHR99_000462</name>
</gene>
<dbReference type="RefSeq" id="WP_183408921.1">
    <property type="nucleotide sequence ID" value="NZ_JACHWY010000001.1"/>
</dbReference>
<reference evidence="2 3" key="1">
    <citation type="submission" date="2020-08" db="EMBL/GenBank/DDBJ databases">
        <title>Genomic Encyclopedia of Type Strains, Phase III (KMG-III): the genomes of soil and plant-associated and newly described type strains.</title>
        <authorList>
            <person name="Whitman W."/>
        </authorList>
    </citation>
    <scope>NUCLEOTIDE SEQUENCE [LARGE SCALE GENOMIC DNA]</scope>
    <source>
        <strain evidence="2 3">CECT 8654</strain>
    </source>
</reference>
<sequence length="400" mass="45886">MADHPAEYNHTLKAGWDRFCEELKSAGELLFTDAVPDDEITRTTGMRLLSRNIALALQFESENNDPRHPELLHYFDPLRKQGGDNPDALYLGAPVNGVETYRLHGILGSARFIAITVLEEGETPWGGKVIASLFRDDIATDSEGFFELHLSPEPKPEDFQGNWIQTTHRTYRLTIRQFFADWLNEEPMQAVIDCLSVSAPPEPPKSELQSERLQKAIQWLRWSVSYWVEQINKWRAQPNAFFAYNELDNNTIDATPGGLPLIANWRLASDEVAIVRVTPPQAQYWAVEFGNFWWESMDYRYRLCSTNCHHAVLESSGELILVIADQDPGVPNWLDRSAYREGYITFRWVGADSYPRPTLEVVKQNALQRALPKGCKTVNAEMRAQQLRERRLGVIRRFGY</sequence>
<dbReference type="Pfam" id="PF06742">
    <property type="entry name" value="DUF1214"/>
    <property type="match status" value="1"/>
</dbReference>
<evidence type="ECO:0000313" key="3">
    <source>
        <dbReference type="Proteomes" id="UP000537130"/>
    </source>
</evidence>
<evidence type="ECO:0000313" key="2">
    <source>
        <dbReference type="EMBL" id="MBB3046226.1"/>
    </source>
</evidence>
<keyword evidence="3" id="KW-1185">Reference proteome</keyword>
<name>A0A7W4W2G3_9GAMM</name>
<comment type="caution">
    <text evidence="2">The sequence shown here is derived from an EMBL/GenBank/DDBJ whole genome shotgun (WGS) entry which is preliminary data.</text>
</comment>
<protein>
    <recommendedName>
        <fullName evidence="1">DUF1214 domain-containing protein</fullName>
    </recommendedName>
</protein>
<dbReference type="EMBL" id="JACHWY010000001">
    <property type="protein sequence ID" value="MBB3046226.1"/>
    <property type="molecule type" value="Genomic_DNA"/>
</dbReference>
<feature type="domain" description="DUF1214" evidence="1">
    <location>
        <begin position="92"/>
        <end position="177"/>
    </location>
</feature>
<dbReference type="AlphaFoldDB" id="A0A7W4W2G3"/>
<dbReference type="Proteomes" id="UP000537130">
    <property type="component" value="Unassembled WGS sequence"/>
</dbReference>
<evidence type="ECO:0000259" key="1">
    <source>
        <dbReference type="Pfam" id="PF06742"/>
    </source>
</evidence>